<evidence type="ECO:0000256" key="2">
    <source>
        <dbReference type="SAM" id="SignalP"/>
    </source>
</evidence>
<comment type="caution">
    <text evidence="4">The sequence shown here is derived from an EMBL/GenBank/DDBJ whole genome shotgun (WGS) entry which is preliminary data.</text>
</comment>
<dbReference type="OrthoDB" id="74764at2759"/>
<evidence type="ECO:0000259" key="3">
    <source>
        <dbReference type="Pfam" id="PF09362"/>
    </source>
</evidence>
<keyword evidence="1" id="KW-0812">Transmembrane</keyword>
<reference evidence="4 5" key="1">
    <citation type="submission" date="2020-03" db="EMBL/GenBank/DDBJ databases">
        <title>Draft Genome Sequence of Cudoniella acicularis.</title>
        <authorList>
            <person name="Buettner E."/>
            <person name="Kellner H."/>
        </authorList>
    </citation>
    <scope>NUCLEOTIDE SEQUENCE [LARGE SCALE GENOMIC DNA]</scope>
    <source>
        <strain evidence="4 5">DSM 108380</strain>
    </source>
</reference>
<feature type="chain" id="PRO_5034048678" description="DUF1996 domain-containing protein" evidence="2">
    <location>
        <begin position="18"/>
        <end position="843"/>
    </location>
</feature>
<protein>
    <recommendedName>
        <fullName evidence="3">DUF1996 domain-containing protein</fullName>
    </recommendedName>
</protein>
<evidence type="ECO:0000313" key="4">
    <source>
        <dbReference type="EMBL" id="KAF4621908.1"/>
    </source>
</evidence>
<feature type="transmembrane region" description="Helical" evidence="1">
    <location>
        <begin position="751"/>
        <end position="771"/>
    </location>
</feature>
<proteinExistence type="predicted"/>
<keyword evidence="5" id="KW-1185">Reference proteome</keyword>
<dbReference type="PANTHER" id="PTHR43662">
    <property type="match status" value="1"/>
</dbReference>
<dbReference type="PANTHER" id="PTHR43662:SF13">
    <property type="entry name" value="DUF1996 DOMAIN-CONTAINING PROTEIN"/>
    <property type="match status" value="1"/>
</dbReference>
<dbReference type="Pfam" id="PF09362">
    <property type="entry name" value="DUF1996"/>
    <property type="match status" value="1"/>
</dbReference>
<keyword evidence="1" id="KW-0472">Membrane</keyword>
<dbReference type="EMBL" id="JAAMPI010001906">
    <property type="protein sequence ID" value="KAF4621908.1"/>
    <property type="molecule type" value="Genomic_DNA"/>
</dbReference>
<organism evidence="4 5">
    <name type="scientific">Cudoniella acicularis</name>
    <dbReference type="NCBI Taxonomy" id="354080"/>
    <lineage>
        <taxon>Eukaryota</taxon>
        <taxon>Fungi</taxon>
        <taxon>Dikarya</taxon>
        <taxon>Ascomycota</taxon>
        <taxon>Pezizomycotina</taxon>
        <taxon>Leotiomycetes</taxon>
        <taxon>Helotiales</taxon>
        <taxon>Tricladiaceae</taxon>
        <taxon>Cudoniella</taxon>
    </lineage>
</organism>
<dbReference type="Proteomes" id="UP000566819">
    <property type="component" value="Unassembled WGS sequence"/>
</dbReference>
<feature type="domain" description="DUF1996" evidence="3">
    <location>
        <begin position="32"/>
        <end position="280"/>
    </location>
</feature>
<sequence length="843" mass="92097">MQWTTLLALALATPSSAVVRFHCSQLVTQRLDPLVGPGLIPSSHVHQIVGGNSFNATMDPKKDMPGESTCTTCQYTDDFSNYWTAVLYFRAQNGSYKRVPQLGNNQYRNANGGLTVYYMQDAIYDTKQASKVTAFQPGFRMFIGDIFARTLADAARFRQLTYTCLDTFVTRQPELIKFPTRKCKEGIMTSLRFPTCWDGKNLDSPDHMSHMSYPETGTFESNGSCPSTHPVRTAQVMFEVVWDTKPFNDLEWPKDGSNPFVWSFGDGTGYANHADYVFGWRGNALQKILDTPCVFNCSQSGLPIQSVENMNKCTQTPIVNEDIDGWMSALPGGYQASKWFQKRAISLDCLKWWNSMCQKGLDFDLPLHFMIPLLIFVGLSTLPAAFWAGAITPIPVSKAETGGIELPQYGPDPQTHFWNQTSGAEPLAITRNQLGSFSYSPVLNILGSMLDEASLAIAPDSFIQTHRKLDNSGYTYKSRSYGVGSSVGLSNTTLDPNLKQYSFFENGYESDVTCGYNDTMDFHVYLGQKGTLQAGVQFPDIYFACGYTLAGTYECVAFPGYTDNEVVAMLGHTINGVNQWALATGTAASTYTALNQTSCNVVFTPRRFLVNVNSTDMSISVTRTMETAKDIDPSSDGGMQANGRIAMNVVLQMGMVSQATASAAFSPLGNALIANIANAKVSQSNGFLSSNLNSTQLSLLGIESSLSAMADDILLAYASAQLVIAGAENNGISLTSMNATVSAMQIGEPHYIYTVTSITFFLVALVIIETVRNRGWKGQSSLDYRDLKSVIIGTSINGDAIAREVKKREPDKWVADPRDRIAGGVLVTLDEGPGLSVLPKATS</sequence>
<keyword evidence="2" id="KW-0732">Signal</keyword>
<dbReference type="InterPro" id="IPR018535">
    <property type="entry name" value="DUF1996"/>
</dbReference>
<dbReference type="AlphaFoldDB" id="A0A8H4R2Z3"/>
<keyword evidence="1" id="KW-1133">Transmembrane helix</keyword>
<accession>A0A8H4R2Z3</accession>
<feature type="signal peptide" evidence="2">
    <location>
        <begin position="1"/>
        <end position="17"/>
    </location>
</feature>
<name>A0A8H4R2Z3_9HELO</name>
<gene>
    <name evidence="4" type="ORF">G7Y89_g14438</name>
</gene>
<evidence type="ECO:0000256" key="1">
    <source>
        <dbReference type="SAM" id="Phobius"/>
    </source>
</evidence>
<evidence type="ECO:0000313" key="5">
    <source>
        <dbReference type="Proteomes" id="UP000566819"/>
    </source>
</evidence>